<feature type="compositionally biased region" description="Acidic residues" evidence="1">
    <location>
        <begin position="68"/>
        <end position="82"/>
    </location>
</feature>
<comment type="caution">
    <text evidence="2">The sequence shown here is derived from an EMBL/GenBank/DDBJ whole genome shotgun (WGS) entry which is preliminary data.</text>
</comment>
<reference evidence="2" key="1">
    <citation type="submission" date="2018-11" db="EMBL/GenBank/DDBJ databases">
        <authorList>
            <consortium name="Pathogen Informatics"/>
        </authorList>
    </citation>
    <scope>NUCLEOTIDE SEQUENCE</scope>
</reference>
<dbReference type="Proteomes" id="UP000784294">
    <property type="component" value="Unassembled WGS sequence"/>
</dbReference>
<evidence type="ECO:0000313" key="2">
    <source>
        <dbReference type="EMBL" id="VEL24043.1"/>
    </source>
</evidence>
<evidence type="ECO:0000313" key="3">
    <source>
        <dbReference type="Proteomes" id="UP000784294"/>
    </source>
</evidence>
<accession>A0A448WZ75</accession>
<dbReference type="AlphaFoldDB" id="A0A448WZ75"/>
<keyword evidence="3" id="KW-1185">Reference proteome</keyword>
<gene>
    <name evidence="2" type="ORF">PXEA_LOCUS17483</name>
</gene>
<sequence>MEQELIFGSLLDRLILLTLRLARDQKKKTVPLIFFLSRTCDGNIRASKWHDELLFHLSCREVTAEGAAADEDDDDDDEEEEEVVKSRLRGYRASSL</sequence>
<organism evidence="2 3">
    <name type="scientific">Protopolystoma xenopodis</name>
    <dbReference type="NCBI Taxonomy" id="117903"/>
    <lineage>
        <taxon>Eukaryota</taxon>
        <taxon>Metazoa</taxon>
        <taxon>Spiralia</taxon>
        <taxon>Lophotrochozoa</taxon>
        <taxon>Platyhelminthes</taxon>
        <taxon>Monogenea</taxon>
        <taxon>Polyopisthocotylea</taxon>
        <taxon>Polystomatidea</taxon>
        <taxon>Polystomatidae</taxon>
        <taxon>Protopolystoma</taxon>
    </lineage>
</organism>
<evidence type="ECO:0000256" key="1">
    <source>
        <dbReference type="SAM" id="MobiDB-lite"/>
    </source>
</evidence>
<dbReference type="EMBL" id="CAAALY010065505">
    <property type="protein sequence ID" value="VEL24043.1"/>
    <property type="molecule type" value="Genomic_DNA"/>
</dbReference>
<name>A0A448WZ75_9PLAT</name>
<feature type="region of interest" description="Disordered" evidence="1">
    <location>
        <begin position="66"/>
        <end position="96"/>
    </location>
</feature>
<protein>
    <submittedName>
        <fullName evidence="2">Uncharacterized protein</fullName>
    </submittedName>
</protein>
<proteinExistence type="predicted"/>